<comment type="caution">
    <text evidence="3">The sequence shown here is derived from an EMBL/GenBank/DDBJ whole genome shotgun (WGS) entry which is preliminary data.</text>
</comment>
<name>A0A6M1L9B0_9ACTN</name>
<feature type="compositionally biased region" description="Basic residues" evidence="1">
    <location>
        <begin position="101"/>
        <end position="111"/>
    </location>
</feature>
<gene>
    <name evidence="3" type="ORF">ENC19_20130</name>
</gene>
<keyword evidence="4" id="KW-1185">Reference proteome</keyword>
<keyword evidence="2" id="KW-0812">Transmembrane</keyword>
<evidence type="ECO:0000313" key="3">
    <source>
        <dbReference type="EMBL" id="NGM14792.1"/>
    </source>
</evidence>
<protein>
    <submittedName>
        <fullName evidence="3">Uncharacterized protein</fullName>
    </submittedName>
</protein>
<feature type="transmembrane region" description="Helical" evidence="2">
    <location>
        <begin position="35"/>
        <end position="58"/>
    </location>
</feature>
<feature type="transmembrane region" description="Helical" evidence="2">
    <location>
        <begin position="12"/>
        <end position="29"/>
    </location>
</feature>
<accession>A0A6M1L9B0</accession>
<organism evidence="3 4">
    <name type="scientific">Verrucosispora sioxanthis</name>
    <dbReference type="NCBI Taxonomy" id="2499994"/>
    <lineage>
        <taxon>Bacteria</taxon>
        <taxon>Bacillati</taxon>
        <taxon>Actinomycetota</taxon>
        <taxon>Actinomycetes</taxon>
        <taxon>Micromonosporales</taxon>
        <taxon>Micromonosporaceae</taxon>
        <taxon>Micromonospora</taxon>
    </lineage>
</organism>
<feature type="region of interest" description="Disordered" evidence="1">
    <location>
        <begin position="65"/>
        <end position="111"/>
    </location>
</feature>
<evidence type="ECO:0000256" key="1">
    <source>
        <dbReference type="SAM" id="MobiDB-lite"/>
    </source>
</evidence>
<dbReference type="Proteomes" id="UP000478148">
    <property type="component" value="Unassembled WGS sequence"/>
</dbReference>
<reference evidence="3 4" key="1">
    <citation type="submission" date="2020-02" db="EMBL/GenBank/DDBJ databases">
        <title>Draft Genome Sequence of Verrucosispora sp. Strain CWR15, Isolated from Gulf of Mexico Sponge.</title>
        <authorList>
            <person name="Kennedy S.J."/>
            <person name="Cella E."/>
            <person name="Azarian T."/>
            <person name="Baker B.J."/>
            <person name="Shaw L.N."/>
        </authorList>
    </citation>
    <scope>NUCLEOTIDE SEQUENCE [LARGE SCALE GENOMIC DNA]</scope>
    <source>
        <strain evidence="3 4">CWR15</strain>
    </source>
</reference>
<evidence type="ECO:0000313" key="4">
    <source>
        <dbReference type="Proteomes" id="UP000478148"/>
    </source>
</evidence>
<proteinExistence type="predicted"/>
<dbReference type="EMBL" id="SAIY01000006">
    <property type="protein sequence ID" value="NGM14792.1"/>
    <property type="molecule type" value="Genomic_DNA"/>
</dbReference>
<evidence type="ECO:0000256" key="2">
    <source>
        <dbReference type="SAM" id="Phobius"/>
    </source>
</evidence>
<keyword evidence="2" id="KW-1133">Transmembrane helix</keyword>
<keyword evidence="2" id="KW-0472">Membrane</keyword>
<dbReference type="AlphaFoldDB" id="A0A6M1L9B0"/>
<dbReference type="RefSeq" id="WP_164448654.1">
    <property type="nucleotide sequence ID" value="NZ_SAIY01000006.1"/>
</dbReference>
<feature type="compositionally biased region" description="Basic and acidic residues" evidence="1">
    <location>
        <begin position="91"/>
        <end position="100"/>
    </location>
</feature>
<sequence length="111" mass="11873">MRRFSGSDARTVAVVAALAAFWLLAVLVVGRRQDLLGVAGALLCVLLATVAGVAVTAARQRDADARLERGQPSVGPGIEPSGIDADTLETLGDREAVRAMRDRHRRDRRAR</sequence>